<evidence type="ECO:0000256" key="2">
    <source>
        <dbReference type="ARBA" id="ARBA00022475"/>
    </source>
</evidence>
<keyword evidence="10" id="KW-1185">Reference proteome</keyword>
<dbReference type="OrthoDB" id="9631130at2759"/>
<evidence type="ECO:0000256" key="1">
    <source>
        <dbReference type="ARBA" id="ARBA00004236"/>
    </source>
</evidence>
<reference evidence="9 10" key="1">
    <citation type="submission" date="2020-02" db="EMBL/GenBank/DDBJ databases">
        <title>Bird 10,000 Genomes (B10K) Project - Family phase.</title>
        <authorList>
            <person name="Zhang G."/>
        </authorList>
    </citation>
    <scope>NUCLEOTIDE SEQUENCE [LARGE SCALE GENOMIC DNA]</scope>
    <source>
        <strain evidence="9">B10K-DU-013-51</strain>
        <tissue evidence="9">Mixed tissue sample</tissue>
    </source>
</reference>
<proteinExistence type="predicted"/>
<evidence type="ECO:0000313" key="10">
    <source>
        <dbReference type="Proteomes" id="UP000586704"/>
    </source>
</evidence>
<comment type="subcellular location">
    <subcellularLocation>
        <location evidence="1">Cell membrane</location>
    </subcellularLocation>
</comment>
<feature type="domain" description="Ig-like" evidence="8">
    <location>
        <begin position="2"/>
        <end position="102"/>
    </location>
</feature>
<accession>A0A7L4NIL4</accession>
<dbReference type="InterPro" id="IPR013106">
    <property type="entry name" value="Ig_V-set"/>
</dbReference>
<keyword evidence="2" id="KW-1003">Cell membrane</keyword>
<evidence type="ECO:0000256" key="6">
    <source>
        <dbReference type="ARBA" id="ARBA00023157"/>
    </source>
</evidence>
<dbReference type="PROSITE" id="PS50835">
    <property type="entry name" value="IG_LIKE"/>
    <property type="match status" value="1"/>
</dbReference>
<dbReference type="PANTHER" id="PTHR19433:SF111">
    <property type="entry name" value="T CELL RECEPTOR ALPHA VARIABLE 4"/>
    <property type="match status" value="1"/>
</dbReference>
<dbReference type="EMBL" id="VYZU01078057">
    <property type="protein sequence ID" value="NXY89943.1"/>
    <property type="molecule type" value="Genomic_DNA"/>
</dbReference>
<dbReference type="Proteomes" id="UP000586704">
    <property type="component" value="Unassembled WGS sequence"/>
</dbReference>
<feature type="non-terminal residue" evidence="9">
    <location>
        <position position="102"/>
    </location>
</feature>
<dbReference type="GO" id="GO:0002376">
    <property type="term" value="P:immune system process"/>
    <property type="evidence" value="ECO:0007669"/>
    <property type="project" value="UniProtKB-KW"/>
</dbReference>
<evidence type="ECO:0000256" key="3">
    <source>
        <dbReference type="ARBA" id="ARBA00022729"/>
    </source>
</evidence>
<keyword evidence="4" id="KW-0391">Immunity</keyword>
<evidence type="ECO:0000259" key="8">
    <source>
        <dbReference type="PROSITE" id="PS50835"/>
    </source>
</evidence>
<dbReference type="InterPro" id="IPR007110">
    <property type="entry name" value="Ig-like_dom"/>
</dbReference>
<sequence>FPWLVSAVRAQVHQHPSVETTEGTGISINCSHPSIQSFTQINIYRQLRGRGPEFLETVLRGSKTVKSPEGRLSMAADRQSSALWIAHPRLGDAGVYYCALGD</sequence>
<keyword evidence="6" id="KW-1015">Disulfide bond</keyword>
<dbReference type="InterPro" id="IPR052051">
    <property type="entry name" value="TCR_complex_component"/>
</dbReference>
<name>A0A7L4NIL4_9AVES</name>
<evidence type="ECO:0000313" key="9">
    <source>
        <dbReference type="EMBL" id="NXY89943.1"/>
    </source>
</evidence>
<dbReference type="Pfam" id="PF07686">
    <property type="entry name" value="V-set"/>
    <property type="match status" value="1"/>
</dbReference>
<comment type="caution">
    <text evidence="9">The sequence shown here is derived from an EMBL/GenBank/DDBJ whole genome shotgun (WGS) entry which is preliminary data.</text>
</comment>
<dbReference type="InterPro" id="IPR013783">
    <property type="entry name" value="Ig-like_fold"/>
</dbReference>
<dbReference type="GO" id="GO:0005886">
    <property type="term" value="C:plasma membrane"/>
    <property type="evidence" value="ECO:0007669"/>
    <property type="project" value="UniProtKB-SubCell"/>
</dbReference>
<gene>
    <name evidence="9" type="primary">Trav4_2</name>
    <name evidence="9" type="ORF">CEYCYA_R08600</name>
</gene>
<dbReference type="PANTHER" id="PTHR19433">
    <property type="entry name" value="T-CELL RECEPTOR ALPHA CHAIN V REGION-RELATED"/>
    <property type="match status" value="1"/>
</dbReference>
<keyword evidence="7" id="KW-0325">Glycoprotein</keyword>
<dbReference type="SUPFAM" id="SSF48726">
    <property type="entry name" value="Immunoglobulin"/>
    <property type="match status" value="1"/>
</dbReference>
<protein>
    <submittedName>
        <fullName evidence="9">TVA4 protein</fullName>
    </submittedName>
</protein>
<organism evidence="9 10">
    <name type="scientific">Ceyx cyanopectus</name>
    <name type="common">Indigo-banded kingfisher</name>
    <dbReference type="NCBI Taxonomy" id="390723"/>
    <lineage>
        <taxon>Eukaryota</taxon>
        <taxon>Metazoa</taxon>
        <taxon>Chordata</taxon>
        <taxon>Craniata</taxon>
        <taxon>Vertebrata</taxon>
        <taxon>Euteleostomi</taxon>
        <taxon>Archelosauria</taxon>
        <taxon>Archosauria</taxon>
        <taxon>Dinosauria</taxon>
        <taxon>Saurischia</taxon>
        <taxon>Theropoda</taxon>
        <taxon>Coelurosauria</taxon>
        <taxon>Aves</taxon>
        <taxon>Neognathae</taxon>
        <taxon>Neoaves</taxon>
        <taxon>Telluraves</taxon>
        <taxon>Coraciimorphae</taxon>
        <taxon>Coraciiformes</taxon>
        <taxon>Alcedinidae</taxon>
        <taxon>Ceyx</taxon>
    </lineage>
</organism>
<dbReference type="InterPro" id="IPR036179">
    <property type="entry name" value="Ig-like_dom_sf"/>
</dbReference>
<feature type="non-terminal residue" evidence="9">
    <location>
        <position position="1"/>
    </location>
</feature>
<dbReference type="GO" id="GO:0009617">
    <property type="term" value="P:response to bacterium"/>
    <property type="evidence" value="ECO:0007669"/>
    <property type="project" value="TreeGrafter"/>
</dbReference>
<dbReference type="Gene3D" id="2.60.40.10">
    <property type="entry name" value="Immunoglobulins"/>
    <property type="match status" value="1"/>
</dbReference>
<evidence type="ECO:0000256" key="7">
    <source>
        <dbReference type="ARBA" id="ARBA00023180"/>
    </source>
</evidence>
<keyword evidence="3" id="KW-0732">Signal</keyword>
<evidence type="ECO:0000256" key="5">
    <source>
        <dbReference type="ARBA" id="ARBA00023136"/>
    </source>
</evidence>
<evidence type="ECO:0000256" key="4">
    <source>
        <dbReference type="ARBA" id="ARBA00022859"/>
    </source>
</evidence>
<keyword evidence="5" id="KW-0472">Membrane</keyword>
<dbReference type="AlphaFoldDB" id="A0A7L4NIL4"/>